<evidence type="ECO:0000313" key="2">
    <source>
        <dbReference type="EMBL" id="OMJ82004.1"/>
    </source>
</evidence>
<proteinExistence type="predicted"/>
<protein>
    <submittedName>
        <fullName evidence="2">Uncharacterized protein</fullName>
    </submittedName>
</protein>
<reference evidence="2 3" key="1">
    <citation type="submission" date="2016-11" db="EMBL/GenBank/DDBJ databases">
        <title>The macronuclear genome of Stentor coeruleus: a giant cell with tiny introns.</title>
        <authorList>
            <person name="Slabodnick M."/>
            <person name="Ruby J.G."/>
            <person name="Reiff S.B."/>
            <person name="Swart E.C."/>
            <person name="Gosai S."/>
            <person name="Prabakaran S."/>
            <person name="Witkowska E."/>
            <person name="Larue G.E."/>
            <person name="Fisher S."/>
            <person name="Freeman R.M."/>
            <person name="Gunawardena J."/>
            <person name="Chu W."/>
            <person name="Stover N.A."/>
            <person name="Gregory B.D."/>
            <person name="Nowacki M."/>
            <person name="Derisi J."/>
            <person name="Roy S.W."/>
            <person name="Marshall W.F."/>
            <person name="Sood P."/>
        </authorList>
    </citation>
    <scope>NUCLEOTIDE SEQUENCE [LARGE SCALE GENOMIC DNA]</scope>
    <source>
        <strain evidence="2">WM001</strain>
    </source>
</reference>
<dbReference type="AlphaFoldDB" id="A0A1R2BZ02"/>
<sequence length="586" mass="67867">MSNDVDIDPYHGLASLDPTEWLNIPRPIVESLRVFKELAIEHTNKIQDIADTIKGDERNNNEEFKKIGKDFQVLKSAITKSQEETMSKIEEININILGEISKFKTNLLVDLDYKQKNNDSKIAYLEEQIFHIRKYINAAPTIHDIENKITDACGELRIKVKGEVKETLILPEVRGINYDIRELSTNLKNLICETEDRVVERQGKIFDSIDHVTSDMEKIQRKITVMGGKQLETNDNIAISLKKIEDIRSYIDSVDRKQNQGLEHINAKFPPLSKAINAIDIISEETKEKVDEFEKIIQNNKDIIIQLESAIVSMARNQEDQSKQLSDAIKKLKSKKPKKQAQDDYQDPDEQDEPSIEIPKNHQPEMHIPMFDHSGGSELAIKDFKTELSDLKTTLLKSAKDAEEKLTKEFEKNMKDINDTMKKIKHENDESFKEINEKLNWFPVNINQMPGMTASEARLFTLEARLRSEENSRIKSFNFLGKIIERLQYSRNIFPFTDMGQGKDVHTPEIHTFEILKKLGENERKAAEFRENHSNFVEGSYNEENAEYSKRHYRTPKSRDFAQEVLMKDARTNSVMGRRALRRSLN</sequence>
<accession>A0A1R2BZ02</accession>
<feature type="compositionally biased region" description="Acidic residues" evidence="1">
    <location>
        <begin position="344"/>
        <end position="355"/>
    </location>
</feature>
<keyword evidence="3" id="KW-1185">Reference proteome</keyword>
<dbReference type="Proteomes" id="UP000187209">
    <property type="component" value="Unassembled WGS sequence"/>
</dbReference>
<feature type="region of interest" description="Disordered" evidence="1">
    <location>
        <begin position="330"/>
        <end position="368"/>
    </location>
</feature>
<dbReference type="EMBL" id="MPUH01000358">
    <property type="protein sequence ID" value="OMJ82004.1"/>
    <property type="molecule type" value="Genomic_DNA"/>
</dbReference>
<comment type="caution">
    <text evidence="2">The sequence shown here is derived from an EMBL/GenBank/DDBJ whole genome shotgun (WGS) entry which is preliminary data.</text>
</comment>
<organism evidence="2 3">
    <name type="scientific">Stentor coeruleus</name>
    <dbReference type="NCBI Taxonomy" id="5963"/>
    <lineage>
        <taxon>Eukaryota</taxon>
        <taxon>Sar</taxon>
        <taxon>Alveolata</taxon>
        <taxon>Ciliophora</taxon>
        <taxon>Postciliodesmatophora</taxon>
        <taxon>Heterotrichea</taxon>
        <taxon>Heterotrichida</taxon>
        <taxon>Stentoridae</taxon>
        <taxon>Stentor</taxon>
    </lineage>
</organism>
<gene>
    <name evidence="2" type="ORF">SteCoe_17439</name>
</gene>
<evidence type="ECO:0000256" key="1">
    <source>
        <dbReference type="SAM" id="MobiDB-lite"/>
    </source>
</evidence>
<evidence type="ECO:0000313" key="3">
    <source>
        <dbReference type="Proteomes" id="UP000187209"/>
    </source>
</evidence>
<name>A0A1R2BZ02_9CILI</name>